<name>A0A927HE84_9BACI</name>
<dbReference type="PANTHER" id="PTHR46847:SF1">
    <property type="entry name" value="D-ALLOSE-BINDING PERIPLASMIC PROTEIN-RELATED"/>
    <property type="match status" value="1"/>
</dbReference>
<dbReference type="EMBL" id="JACXSI010000065">
    <property type="protein sequence ID" value="MBD3110243.1"/>
    <property type="molecule type" value="Genomic_DNA"/>
</dbReference>
<gene>
    <name evidence="5" type="ORF">IEO70_18105</name>
</gene>
<protein>
    <submittedName>
        <fullName evidence="5">Substrate-binding domain-containing protein</fullName>
    </submittedName>
</protein>
<evidence type="ECO:0000313" key="6">
    <source>
        <dbReference type="Proteomes" id="UP000602076"/>
    </source>
</evidence>
<keyword evidence="3" id="KW-0732">Signal</keyword>
<feature type="domain" description="Periplasmic binding protein" evidence="4">
    <location>
        <begin position="1"/>
        <end position="83"/>
    </location>
</feature>
<comment type="caution">
    <text evidence="5">The sequence shown here is derived from an EMBL/GenBank/DDBJ whole genome shotgun (WGS) entry which is preliminary data.</text>
</comment>
<keyword evidence="6" id="KW-1185">Reference proteome</keyword>
<dbReference type="GO" id="GO:0030313">
    <property type="term" value="C:cell envelope"/>
    <property type="evidence" value="ECO:0007669"/>
    <property type="project" value="UniProtKB-SubCell"/>
</dbReference>
<dbReference type="SUPFAM" id="SSF53822">
    <property type="entry name" value="Periplasmic binding protein-like I"/>
    <property type="match status" value="1"/>
</dbReference>
<sequence>MENMIQGNGNIQAVFAHNDEMALGALEAINSAGKSLVVIGFDGTEDALSFIRNGQLTATVAQQPALMGEMAVQAAIDYIEGKEVEEVPKIILINNKEDEEQE</sequence>
<proteinExistence type="inferred from homology"/>
<evidence type="ECO:0000313" key="5">
    <source>
        <dbReference type="EMBL" id="MBD3110243.1"/>
    </source>
</evidence>
<evidence type="ECO:0000256" key="1">
    <source>
        <dbReference type="ARBA" id="ARBA00004196"/>
    </source>
</evidence>
<accession>A0A927HE84</accession>
<dbReference type="Gene3D" id="3.40.50.2300">
    <property type="match status" value="2"/>
</dbReference>
<dbReference type="InterPro" id="IPR025997">
    <property type="entry name" value="SBP_2_dom"/>
</dbReference>
<dbReference type="Proteomes" id="UP000602076">
    <property type="component" value="Unassembled WGS sequence"/>
</dbReference>
<evidence type="ECO:0000256" key="3">
    <source>
        <dbReference type="ARBA" id="ARBA00022729"/>
    </source>
</evidence>
<evidence type="ECO:0000256" key="2">
    <source>
        <dbReference type="ARBA" id="ARBA00007639"/>
    </source>
</evidence>
<evidence type="ECO:0000259" key="4">
    <source>
        <dbReference type="Pfam" id="PF13407"/>
    </source>
</evidence>
<comment type="subcellular location">
    <subcellularLocation>
        <location evidence="1">Cell envelope</location>
    </subcellularLocation>
</comment>
<dbReference type="Pfam" id="PF13407">
    <property type="entry name" value="Peripla_BP_4"/>
    <property type="match status" value="1"/>
</dbReference>
<organism evidence="5 6">
    <name type="scientific">Peribacillus faecalis</name>
    <dbReference type="NCBI Taxonomy" id="2772559"/>
    <lineage>
        <taxon>Bacteria</taxon>
        <taxon>Bacillati</taxon>
        <taxon>Bacillota</taxon>
        <taxon>Bacilli</taxon>
        <taxon>Bacillales</taxon>
        <taxon>Bacillaceae</taxon>
        <taxon>Peribacillus</taxon>
    </lineage>
</organism>
<dbReference type="PANTHER" id="PTHR46847">
    <property type="entry name" value="D-ALLOSE-BINDING PERIPLASMIC PROTEIN-RELATED"/>
    <property type="match status" value="1"/>
</dbReference>
<dbReference type="GO" id="GO:0030246">
    <property type="term" value="F:carbohydrate binding"/>
    <property type="evidence" value="ECO:0007669"/>
    <property type="project" value="UniProtKB-ARBA"/>
</dbReference>
<dbReference type="InterPro" id="IPR028082">
    <property type="entry name" value="Peripla_BP_I"/>
</dbReference>
<reference evidence="5" key="1">
    <citation type="submission" date="2020-09" db="EMBL/GenBank/DDBJ databases">
        <title>Bacillus faecalis sp. nov., a moderately halophilic bacterium isolated from cow faeces.</title>
        <authorList>
            <person name="Jiang L."/>
            <person name="Lee J."/>
        </authorList>
    </citation>
    <scope>NUCLEOTIDE SEQUENCE</scope>
    <source>
        <strain evidence="5">AGMB 02131</strain>
    </source>
</reference>
<comment type="similarity">
    <text evidence="2">Belongs to the bacterial solute-binding protein 2 family.</text>
</comment>
<dbReference type="AlphaFoldDB" id="A0A927HE84"/>